<dbReference type="EMBL" id="LUCM01004516">
    <property type="protein sequence ID" value="KAA0194224.1"/>
    <property type="molecule type" value="Genomic_DNA"/>
</dbReference>
<keyword evidence="4" id="KW-1185">Reference proteome</keyword>
<sequence>MSFVNGRLAKAYAAAHGMEQDAAISEIVSKIENTTPVPHGATKVSSDATTSRLTDVKGFTGSHKERFDAATGRGRGLEGRTDKPPAFTATGISAPRK</sequence>
<dbReference type="AlphaFoldDB" id="A0A8E0RYN3"/>
<name>A0A8E0RYN3_9TREM</name>
<gene>
    <name evidence="3" type="ORF">FBUS_07542</name>
</gene>
<protein>
    <submittedName>
        <fullName evidence="3">Uncharacterized protein</fullName>
    </submittedName>
</protein>
<evidence type="ECO:0000313" key="3">
    <source>
        <dbReference type="EMBL" id="KAA0194224.1"/>
    </source>
</evidence>
<reference evidence="3" key="1">
    <citation type="submission" date="2019-05" db="EMBL/GenBank/DDBJ databases">
        <title>Annotation for the trematode Fasciolopsis buski.</title>
        <authorList>
            <person name="Choi Y.-J."/>
        </authorList>
    </citation>
    <scope>NUCLEOTIDE SEQUENCE</scope>
    <source>
        <strain evidence="3">HT</strain>
        <tissue evidence="3">Whole worm</tissue>
    </source>
</reference>
<dbReference type="OrthoDB" id="548799at2759"/>
<comment type="similarity">
    <text evidence="1">Belongs to the TPPP family.</text>
</comment>
<dbReference type="GO" id="GO:0015631">
    <property type="term" value="F:tubulin binding"/>
    <property type="evidence" value="ECO:0007669"/>
    <property type="project" value="InterPro"/>
</dbReference>
<feature type="region of interest" description="Disordered" evidence="2">
    <location>
        <begin position="54"/>
        <end position="97"/>
    </location>
</feature>
<dbReference type="InterPro" id="IPR008907">
    <property type="entry name" value="TPP/p25"/>
</dbReference>
<organism evidence="3 4">
    <name type="scientific">Fasciolopsis buskii</name>
    <dbReference type="NCBI Taxonomy" id="27845"/>
    <lineage>
        <taxon>Eukaryota</taxon>
        <taxon>Metazoa</taxon>
        <taxon>Spiralia</taxon>
        <taxon>Lophotrochozoa</taxon>
        <taxon>Platyhelminthes</taxon>
        <taxon>Trematoda</taxon>
        <taxon>Digenea</taxon>
        <taxon>Plagiorchiida</taxon>
        <taxon>Echinostomata</taxon>
        <taxon>Echinostomatoidea</taxon>
        <taxon>Fasciolidae</taxon>
        <taxon>Fasciolopsis</taxon>
    </lineage>
</organism>
<dbReference type="Proteomes" id="UP000728185">
    <property type="component" value="Unassembled WGS sequence"/>
</dbReference>
<evidence type="ECO:0000256" key="2">
    <source>
        <dbReference type="SAM" id="MobiDB-lite"/>
    </source>
</evidence>
<comment type="caution">
    <text evidence="3">The sequence shown here is derived from an EMBL/GenBank/DDBJ whole genome shotgun (WGS) entry which is preliminary data.</text>
</comment>
<dbReference type="SUPFAM" id="SSF47473">
    <property type="entry name" value="EF-hand"/>
    <property type="match status" value="1"/>
</dbReference>
<dbReference type="Pfam" id="PF05517">
    <property type="entry name" value="p25-alpha"/>
    <property type="match status" value="1"/>
</dbReference>
<proteinExistence type="inferred from homology"/>
<evidence type="ECO:0000313" key="4">
    <source>
        <dbReference type="Proteomes" id="UP000728185"/>
    </source>
</evidence>
<accession>A0A8E0RYN3</accession>
<evidence type="ECO:0000256" key="1">
    <source>
        <dbReference type="ARBA" id="ARBA00010994"/>
    </source>
</evidence>
<dbReference type="InterPro" id="IPR011992">
    <property type="entry name" value="EF-hand-dom_pair"/>
</dbReference>
<dbReference type="GO" id="GO:0046785">
    <property type="term" value="P:microtubule polymerization"/>
    <property type="evidence" value="ECO:0007669"/>
    <property type="project" value="InterPro"/>
</dbReference>